<organism evidence="12 13">
    <name type="scientific">Clathrus columnatus</name>
    <dbReference type="NCBI Taxonomy" id="1419009"/>
    <lineage>
        <taxon>Eukaryota</taxon>
        <taxon>Fungi</taxon>
        <taxon>Dikarya</taxon>
        <taxon>Basidiomycota</taxon>
        <taxon>Agaricomycotina</taxon>
        <taxon>Agaricomycetes</taxon>
        <taxon>Phallomycetidae</taxon>
        <taxon>Phallales</taxon>
        <taxon>Clathraceae</taxon>
        <taxon>Clathrus</taxon>
    </lineage>
</organism>
<keyword evidence="9 11" id="KW-0472">Membrane</keyword>
<evidence type="ECO:0000256" key="3">
    <source>
        <dbReference type="ARBA" id="ARBA00020256"/>
    </source>
</evidence>
<feature type="transmembrane region" description="Helical" evidence="11">
    <location>
        <begin position="6"/>
        <end position="26"/>
    </location>
</feature>
<evidence type="ECO:0000256" key="1">
    <source>
        <dbReference type="ARBA" id="ARBA00004389"/>
    </source>
</evidence>
<keyword evidence="8" id="KW-0342">GTP-binding</keyword>
<keyword evidence="10" id="KW-0675">Receptor</keyword>
<dbReference type="EMBL" id="BPWL01000007">
    <property type="protein sequence ID" value="GJJ12604.1"/>
    <property type="molecule type" value="Genomic_DNA"/>
</dbReference>
<dbReference type="GO" id="GO:0005525">
    <property type="term" value="F:GTP binding"/>
    <property type="evidence" value="ECO:0007669"/>
    <property type="project" value="UniProtKB-KW"/>
</dbReference>
<evidence type="ECO:0000256" key="6">
    <source>
        <dbReference type="ARBA" id="ARBA00022824"/>
    </source>
</evidence>
<proteinExistence type="inferred from homology"/>
<evidence type="ECO:0000313" key="12">
    <source>
        <dbReference type="EMBL" id="GJJ12604.1"/>
    </source>
</evidence>
<evidence type="ECO:0000256" key="5">
    <source>
        <dbReference type="ARBA" id="ARBA00022741"/>
    </source>
</evidence>
<dbReference type="InterPro" id="IPR019009">
    <property type="entry name" value="SRP_receptor_beta_su"/>
</dbReference>
<evidence type="ECO:0000256" key="8">
    <source>
        <dbReference type="ARBA" id="ARBA00023134"/>
    </source>
</evidence>
<comment type="caution">
    <text evidence="12">The sequence shown here is derived from an EMBL/GenBank/DDBJ whole genome shotgun (WGS) entry which is preliminary data.</text>
</comment>
<keyword evidence="13" id="KW-1185">Reference proteome</keyword>
<evidence type="ECO:0000256" key="11">
    <source>
        <dbReference type="SAM" id="Phobius"/>
    </source>
</evidence>
<sequence>MLQDTQVRLLVGSLVVSLIAALLYSFTRSRKLVSKGSAVLLTGPSEGGKTAIHSALIFNQMLPSHTSMQANISIMSLSSSERKHRSVKLIDLPGHPRLRDHFNEHLNDAKAVAFVVDATTIARNGAAVADSLPPSQQPPSLVILAHKYDLIESSGTPNFELAVSRVRTILERELDKRRTSQAAGVGVGQLGDDETTGTEMGGLECIGPAGVGFKFKDWEGGEIEILGTSVSEKGDSEKSLDGLDKFKQWLEDLSW</sequence>
<evidence type="ECO:0000256" key="2">
    <source>
        <dbReference type="ARBA" id="ARBA00005619"/>
    </source>
</evidence>
<comment type="similarity">
    <text evidence="2">Belongs to the SRP receptor beta subunit family.</text>
</comment>
<dbReference type="Proteomes" id="UP001050691">
    <property type="component" value="Unassembled WGS sequence"/>
</dbReference>
<reference evidence="12" key="1">
    <citation type="submission" date="2021-10" db="EMBL/GenBank/DDBJ databases">
        <title>De novo Genome Assembly of Clathrus columnatus (Basidiomycota, Fungi) Using Illumina and Nanopore Sequence Data.</title>
        <authorList>
            <person name="Ogiso-Tanaka E."/>
            <person name="Itagaki H."/>
            <person name="Hosoya T."/>
            <person name="Hosaka K."/>
        </authorList>
    </citation>
    <scope>NUCLEOTIDE SEQUENCE</scope>
    <source>
        <strain evidence="12">MO-923</strain>
    </source>
</reference>
<evidence type="ECO:0000256" key="4">
    <source>
        <dbReference type="ARBA" id="ARBA00022692"/>
    </source>
</evidence>
<dbReference type="GO" id="GO:0005789">
    <property type="term" value="C:endoplasmic reticulum membrane"/>
    <property type="evidence" value="ECO:0007669"/>
    <property type="project" value="UniProtKB-SubCell"/>
</dbReference>
<evidence type="ECO:0000256" key="7">
    <source>
        <dbReference type="ARBA" id="ARBA00022989"/>
    </source>
</evidence>
<dbReference type="Pfam" id="PF09439">
    <property type="entry name" value="SRPRB"/>
    <property type="match status" value="1"/>
</dbReference>
<dbReference type="SUPFAM" id="SSF52540">
    <property type="entry name" value="P-loop containing nucleoside triphosphate hydrolases"/>
    <property type="match status" value="1"/>
</dbReference>
<keyword evidence="6" id="KW-0256">Endoplasmic reticulum</keyword>
<keyword evidence="5" id="KW-0547">Nucleotide-binding</keyword>
<keyword evidence="7 11" id="KW-1133">Transmembrane helix</keyword>
<evidence type="ECO:0000256" key="9">
    <source>
        <dbReference type="ARBA" id="ARBA00023136"/>
    </source>
</evidence>
<name>A0AAV5AHH2_9AGAM</name>
<keyword evidence="4 11" id="KW-0812">Transmembrane</keyword>
<dbReference type="Gene3D" id="3.40.50.300">
    <property type="entry name" value="P-loop containing nucleotide triphosphate hydrolases"/>
    <property type="match status" value="1"/>
</dbReference>
<dbReference type="AlphaFoldDB" id="A0AAV5AHH2"/>
<gene>
    <name evidence="12" type="ORF">Clacol_006847</name>
</gene>
<dbReference type="InterPro" id="IPR027417">
    <property type="entry name" value="P-loop_NTPase"/>
</dbReference>
<comment type="subcellular location">
    <subcellularLocation>
        <location evidence="1">Endoplasmic reticulum membrane</location>
        <topology evidence="1">Single-pass membrane protein</topology>
    </subcellularLocation>
</comment>
<accession>A0AAV5AHH2</accession>
<protein>
    <recommendedName>
        <fullName evidence="3">Signal recognition particle receptor subunit beta</fullName>
    </recommendedName>
</protein>
<evidence type="ECO:0000256" key="10">
    <source>
        <dbReference type="ARBA" id="ARBA00023170"/>
    </source>
</evidence>
<evidence type="ECO:0000313" key="13">
    <source>
        <dbReference type="Proteomes" id="UP001050691"/>
    </source>
</evidence>